<evidence type="ECO:0000256" key="1">
    <source>
        <dbReference type="SAM" id="Phobius"/>
    </source>
</evidence>
<evidence type="ECO:0000313" key="2">
    <source>
        <dbReference type="EMBL" id="AXH68916.1"/>
    </source>
</evidence>
<gene>
    <name evidence="2" type="primary">237</name>
    <name evidence="2" type="ORF">SEA_SPARKLEGODDESS_237</name>
</gene>
<keyword evidence="1" id="KW-1133">Transmembrane helix</keyword>
<proteinExistence type="predicted"/>
<evidence type="ECO:0000313" key="3">
    <source>
        <dbReference type="Proteomes" id="UP000259914"/>
    </source>
</evidence>
<dbReference type="Proteomes" id="UP000259914">
    <property type="component" value="Segment"/>
</dbReference>
<feature type="transmembrane region" description="Helical" evidence="1">
    <location>
        <begin position="37"/>
        <end position="55"/>
    </location>
</feature>
<accession>A0A345MED5</accession>
<protein>
    <submittedName>
        <fullName evidence="2">Uncharacterized protein</fullName>
    </submittedName>
</protein>
<dbReference type="EMBL" id="MH590589">
    <property type="protein sequence ID" value="AXH68916.1"/>
    <property type="molecule type" value="Genomic_DNA"/>
</dbReference>
<reference evidence="2 3" key="1">
    <citation type="submission" date="2018-07" db="EMBL/GenBank/DDBJ databases">
        <authorList>
            <person name="Dixon J."/>
            <person name="Knudsen H.R."/>
            <person name="Rock W."/>
            <person name="Scott A.N."/>
            <person name="Walsdorf S.L."/>
            <person name="Layton S.R."/>
            <person name="Nayek S."/>
            <person name="Kim T."/>
            <person name="Hughes L.E."/>
            <person name="Garlena R.A."/>
            <person name="Russell D.A."/>
            <person name="Pope W.H."/>
            <person name="Jacobs-Sera D."/>
            <person name="Hatfull G.F."/>
        </authorList>
    </citation>
    <scope>NUCLEOTIDE SEQUENCE [LARGE SCALE GENOMIC DNA]</scope>
</reference>
<keyword evidence="1" id="KW-0472">Membrane</keyword>
<sequence length="101" mass="11590">MEWFHFSWFDLIALGLIAYGAWKSIYRLPVGMDPTRIYAWYAGLAWTVLGVIRIYEGRYVSAAIDAGLAAWEFYRWWNSGGGDGVKNFLQSLVMKPAYAVR</sequence>
<feature type="transmembrane region" description="Helical" evidence="1">
    <location>
        <begin position="6"/>
        <end position="25"/>
    </location>
</feature>
<keyword evidence="1" id="KW-0812">Transmembrane</keyword>
<name>A0A345MED5_9CAUD</name>
<organism evidence="2 3">
    <name type="scientific">Streptomyces phage SparkleGoddess</name>
    <dbReference type="NCBI Taxonomy" id="2283305"/>
    <lineage>
        <taxon>Viruses</taxon>
        <taxon>Duplodnaviria</taxon>
        <taxon>Heunggongvirae</taxon>
        <taxon>Uroviricota</taxon>
        <taxon>Caudoviricetes</taxon>
        <taxon>Stanwilliamsviridae</taxon>
        <taxon>Loccivirinae</taxon>
        <taxon>Gilsonvirus</taxon>
        <taxon>Gilsonvirus comrade</taxon>
    </lineage>
</organism>